<evidence type="ECO:0000256" key="14">
    <source>
        <dbReference type="SAM" id="MobiDB-lite"/>
    </source>
</evidence>
<keyword evidence="4" id="KW-1003">Cell membrane</keyword>
<evidence type="ECO:0000256" key="11">
    <source>
        <dbReference type="ARBA" id="ARBA00023303"/>
    </source>
</evidence>
<dbReference type="Gene3D" id="1.20.120.350">
    <property type="entry name" value="Voltage-gated potassium channels. Chain C"/>
    <property type="match status" value="1"/>
</dbReference>
<dbReference type="AlphaFoldDB" id="A0A2B4RYQ2"/>
<evidence type="ECO:0000256" key="4">
    <source>
        <dbReference type="ARBA" id="ARBA00022475"/>
    </source>
</evidence>
<feature type="compositionally biased region" description="Polar residues" evidence="14">
    <location>
        <begin position="1"/>
        <end position="10"/>
    </location>
</feature>
<evidence type="ECO:0000313" key="17">
    <source>
        <dbReference type="EMBL" id="PFX22761.1"/>
    </source>
</evidence>
<feature type="compositionally biased region" description="Acidic residues" evidence="14">
    <location>
        <begin position="11"/>
        <end position="23"/>
    </location>
</feature>
<dbReference type="Proteomes" id="UP000225706">
    <property type="component" value="Unassembled WGS sequence"/>
</dbReference>
<feature type="coiled-coil region" evidence="13">
    <location>
        <begin position="194"/>
        <end position="235"/>
    </location>
</feature>
<evidence type="ECO:0000256" key="13">
    <source>
        <dbReference type="SAM" id="Coils"/>
    </source>
</evidence>
<evidence type="ECO:0000256" key="6">
    <source>
        <dbReference type="ARBA" id="ARBA00022882"/>
    </source>
</evidence>
<keyword evidence="7 15" id="KW-1133">Transmembrane helix</keyword>
<keyword evidence="11" id="KW-0407">Ion channel</keyword>
<organism evidence="17 18">
    <name type="scientific">Stylophora pistillata</name>
    <name type="common">Smooth cauliflower coral</name>
    <dbReference type="NCBI Taxonomy" id="50429"/>
    <lineage>
        <taxon>Eukaryota</taxon>
        <taxon>Metazoa</taxon>
        <taxon>Cnidaria</taxon>
        <taxon>Anthozoa</taxon>
        <taxon>Hexacorallia</taxon>
        <taxon>Scleractinia</taxon>
        <taxon>Astrocoeniina</taxon>
        <taxon>Pocilloporidae</taxon>
        <taxon>Stylophora</taxon>
    </lineage>
</organism>
<proteinExistence type="predicted"/>
<keyword evidence="9" id="KW-0406">Ion transport</keyword>
<name>A0A2B4RYQ2_STYPI</name>
<comment type="caution">
    <text evidence="17">The sequence shown here is derived from an EMBL/GenBank/DDBJ whole genome shotgun (WGS) entry which is preliminary data.</text>
</comment>
<evidence type="ECO:0000256" key="8">
    <source>
        <dbReference type="ARBA" id="ARBA00023054"/>
    </source>
</evidence>
<dbReference type="InterPro" id="IPR031846">
    <property type="entry name" value="Hvcn1"/>
</dbReference>
<keyword evidence="18" id="KW-1185">Reference proteome</keyword>
<dbReference type="GO" id="GO:0005886">
    <property type="term" value="C:plasma membrane"/>
    <property type="evidence" value="ECO:0007669"/>
    <property type="project" value="UniProtKB-SubCell"/>
</dbReference>
<dbReference type="Pfam" id="PF00520">
    <property type="entry name" value="Ion_trans"/>
    <property type="match status" value="1"/>
</dbReference>
<comment type="subcellular location">
    <subcellularLocation>
        <location evidence="1">Cell membrane</location>
        <topology evidence="1">Multi-pass membrane protein</topology>
    </subcellularLocation>
</comment>
<dbReference type="GO" id="GO:0030171">
    <property type="term" value="F:voltage-gated proton channel activity"/>
    <property type="evidence" value="ECO:0007669"/>
    <property type="project" value="InterPro"/>
</dbReference>
<evidence type="ECO:0000256" key="9">
    <source>
        <dbReference type="ARBA" id="ARBA00023065"/>
    </source>
</evidence>
<feature type="domain" description="Ion transport" evidence="16">
    <location>
        <begin position="75"/>
        <end position="186"/>
    </location>
</feature>
<keyword evidence="8 13" id="KW-0175">Coiled coil</keyword>
<evidence type="ECO:0000313" key="18">
    <source>
        <dbReference type="Proteomes" id="UP000225706"/>
    </source>
</evidence>
<gene>
    <name evidence="17" type="primary">hvcn1</name>
    <name evidence="17" type="ORF">AWC38_SpisGene12723</name>
</gene>
<keyword evidence="5 15" id="KW-0812">Transmembrane</keyword>
<accession>A0A2B4RYQ2</accession>
<feature type="transmembrane region" description="Helical" evidence="15">
    <location>
        <begin position="111"/>
        <end position="133"/>
    </location>
</feature>
<evidence type="ECO:0000256" key="5">
    <source>
        <dbReference type="ARBA" id="ARBA00022692"/>
    </source>
</evidence>
<evidence type="ECO:0000256" key="15">
    <source>
        <dbReference type="SAM" id="Phobius"/>
    </source>
</evidence>
<evidence type="ECO:0000256" key="3">
    <source>
        <dbReference type="ARBA" id="ARBA00022448"/>
    </source>
</evidence>
<dbReference type="InterPro" id="IPR005821">
    <property type="entry name" value="Ion_trans_dom"/>
</dbReference>
<evidence type="ECO:0000256" key="1">
    <source>
        <dbReference type="ARBA" id="ARBA00004651"/>
    </source>
</evidence>
<dbReference type="GO" id="GO:0034702">
    <property type="term" value="C:monoatomic ion channel complex"/>
    <property type="evidence" value="ECO:0007669"/>
    <property type="project" value="UniProtKB-KW"/>
</dbReference>
<keyword evidence="10 15" id="KW-0472">Membrane</keyword>
<feature type="transmembrane region" description="Helical" evidence="15">
    <location>
        <begin position="76"/>
        <end position="95"/>
    </location>
</feature>
<dbReference type="PANTHER" id="PTHR46480">
    <property type="entry name" value="F20B24.22"/>
    <property type="match status" value="1"/>
</dbReference>
<keyword evidence="6" id="KW-0851">Voltage-gated channel</keyword>
<sequence length="247" mass="27897">MLVGVTSSMYEQDDQPLVDDDTPSDPNIDLTKMEQASNSIAVTENTVNLTENEDERPCNDHREQLCEILHSRKAQYVIITLVVVDMIIVIAELLIDLKAVEVHHESHAPHILHYISIAILSIFMIELFVKIYAMGLTFFKHKMEVFDGIVVTVSFALDIAFSGKEGAIDGIGLIVLLRLWRVTRIVNGLVLSVQIQADRKIQVLEKENSELKEELEQLKSKCEQLEVELKTFQHETVSDAINGIKCD</sequence>
<evidence type="ECO:0000256" key="10">
    <source>
        <dbReference type="ARBA" id="ARBA00023136"/>
    </source>
</evidence>
<dbReference type="PANTHER" id="PTHR46480:SF1">
    <property type="entry name" value="VOLTAGE-GATED HYDROGEN CHANNEL 1"/>
    <property type="match status" value="1"/>
</dbReference>
<protein>
    <recommendedName>
        <fullName evidence="2">Voltage-gated hydrogen channel 1</fullName>
    </recommendedName>
    <alternativeName>
        <fullName evidence="12">Hydrogen voltage-gated channel 1</fullName>
    </alternativeName>
</protein>
<dbReference type="EMBL" id="LSMT01000230">
    <property type="protein sequence ID" value="PFX22761.1"/>
    <property type="molecule type" value="Genomic_DNA"/>
</dbReference>
<dbReference type="SUPFAM" id="SSF81324">
    <property type="entry name" value="Voltage-gated potassium channels"/>
    <property type="match status" value="1"/>
</dbReference>
<evidence type="ECO:0000256" key="2">
    <source>
        <dbReference type="ARBA" id="ARBA00015897"/>
    </source>
</evidence>
<dbReference type="OrthoDB" id="427456at2759"/>
<evidence type="ECO:0000256" key="7">
    <source>
        <dbReference type="ARBA" id="ARBA00022989"/>
    </source>
</evidence>
<feature type="region of interest" description="Disordered" evidence="14">
    <location>
        <begin position="1"/>
        <end position="26"/>
    </location>
</feature>
<reference evidence="18" key="1">
    <citation type="journal article" date="2017" name="bioRxiv">
        <title>Comparative analysis of the genomes of Stylophora pistillata and Acropora digitifera provides evidence for extensive differences between species of corals.</title>
        <authorList>
            <person name="Voolstra C.R."/>
            <person name="Li Y."/>
            <person name="Liew Y.J."/>
            <person name="Baumgarten S."/>
            <person name="Zoccola D."/>
            <person name="Flot J.-F."/>
            <person name="Tambutte S."/>
            <person name="Allemand D."/>
            <person name="Aranda M."/>
        </authorList>
    </citation>
    <scope>NUCLEOTIDE SEQUENCE [LARGE SCALE GENOMIC DNA]</scope>
</reference>
<dbReference type="InterPro" id="IPR027359">
    <property type="entry name" value="Volt_channel_dom_sf"/>
</dbReference>
<keyword evidence="3" id="KW-0813">Transport</keyword>
<evidence type="ECO:0000259" key="16">
    <source>
        <dbReference type="Pfam" id="PF00520"/>
    </source>
</evidence>
<evidence type="ECO:0000256" key="12">
    <source>
        <dbReference type="ARBA" id="ARBA00031989"/>
    </source>
</evidence>